<protein>
    <recommendedName>
        <fullName evidence="5">N-acetylmuramoyl-L-alanine amidase</fullName>
    </recommendedName>
</protein>
<organism evidence="3 4">
    <name type="scientific">Faecalibaculum rodentium</name>
    <dbReference type="NCBI Taxonomy" id="1702221"/>
    <lineage>
        <taxon>Bacteria</taxon>
        <taxon>Bacillati</taxon>
        <taxon>Bacillota</taxon>
        <taxon>Erysipelotrichia</taxon>
        <taxon>Erysipelotrichales</taxon>
        <taxon>Erysipelotrichaceae</taxon>
        <taxon>Faecalibaculum</taxon>
    </lineage>
</organism>
<dbReference type="Gene3D" id="3.40.80.10">
    <property type="entry name" value="Peptidoglycan recognition protein-like"/>
    <property type="match status" value="1"/>
</dbReference>
<gene>
    <name evidence="3" type="ORF">BO223_09600</name>
</gene>
<dbReference type="Pfam" id="PF01510">
    <property type="entry name" value="Amidase_2"/>
    <property type="match status" value="1"/>
</dbReference>
<proteinExistence type="predicted"/>
<dbReference type="Pfam" id="PF08230">
    <property type="entry name" value="CW_7"/>
    <property type="match status" value="2"/>
</dbReference>
<dbReference type="InterPro" id="IPR002502">
    <property type="entry name" value="Amidase_domain"/>
</dbReference>
<dbReference type="CDD" id="cd06583">
    <property type="entry name" value="PGRP"/>
    <property type="match status" value="1"/>
</dbReference>
<dbReference type="SMART" id="SM01095">
    <property type="entry name" value="Cpl-7"/>
    <property type="match status" value="2"/>
</dbReference>
<evidence type="ECO:0000313" key="4">
    <source>
        <dbReference type="Proteomes" id="UP000186758"/>
    </source>
</evidence>
<dbReference type="InterPro" id="IPR013168">
    <property type="entry name" value="Cpl_7_lyso_C"/>
</dbReference>
<evidence type="ECO:0008006" key="5">
    <source>
        <dbReference type="Google" id="ProtNLM"/>
    </source>
</evidence>
<dbReference type="GeneID" id="82202461"/>
<dbReference type="GO" id="GO:0009253">
    <property type="term" value="P:peptidoglycan catabolic process"/>
    <property type="evidence" value="ECO:0007669"/>
    <property type="project" value="InterPro"/>
</dbReference>
<sequence length="322" mass="35310">MPNSTLASYNADCTKRNPRNHIIDRLTPHYMAGNLGARQCADYLKSTERQASCNYCIGSDGSIAVCVPEDYRAWTSSSYENDCRAVTFECANIDSNGTLTDACYQALVKLSADVCKRHGFKPHYDGTTNGSITMHKQFAATSCPGNWLTQKIESGQYEKDVLAAMGETQASNPASGQLYRVRKNWNDAVSQIGAFRNLENAKKACKAGYKVFDAHGHQLFPDPSSSAETKKTNDTIAQEVINGKWGNGSDRITRLKAAGYDPNTIQALVNLKLGASSKKSVDAIAREVIAGKWGNGQDRINRLSKAGYNPTEVQHRVNQLLR</sequence>
<dbReference type="SMART" id="SM00644">
    <property type="entry name" value="Ami_2"/>
    <property type="match status" value="1"/>
</dbReference>
<dbReference type="GO" id="GO:0008745">
    <property type="term" value="F:N-acetylmuramoyl-L-alanine amidase activity"/>
    <property type="evidence" value="ECO:0007669"/>
    <property type="project" value="InterPro"/>
</dbReference>
<comment type="caution">
    <text evidence="3">The sequence shown here is derived from an EMBL/GenBank/DDBJ whole genome shotgun (WGS) entry which is preliminary data.</text>
</comment>
<dbReference type="SUPFAM" id="SSF55846">
    <property type="entry name" value="N-acetylmuramoyl-L-alanine amidase-like"/>
    <property type="match status" value="1"/>
</dbReference>
<dbReference type="AlphaFoldDB" id="A0A1Q9YID3"/>
<dbReference type="InterPro" id="IPR036505">
    <property type="entry name" value="Amidase/PGRP_sf"/>
</dbReference>
<evidence type="ECO:0000313" key="3">
    <source>
        <dbReference type="EMBL" id="OLU44034.1"/>
    </source>
</evidence>
<dbReference type="RefSeq" id="WP_075818743.1">
    <property type="nucleotide sequence ID" value="NZ_MPJZ01000088.1"/>
</dbReference>
<name>A0A1Q9YID3_9FIRM</name>
<feature type="domain" description="Cpl-7 lysozyme C-terminal" evidence="2">
    <location>
        <begin position="281"/>
        <end position="322"/>
    </location>
</feature>
<feature type="domain" description="Cpl-7 lysozyme C-terminal" evidence="2">
    <location>
        <begin position="233"/>
        <end position="274"/>
    </location>
</feature>
<evidence type="ECO:0000259" key="2">
    <source>
        <dbReference type="SMART" id="SM01095"/>
    </source>
</evidence>
<dbReference type="Proteomes" id="UP000186758">
    <property type="component" value="Unassembled WGS sequence"/>
</dbReference>
<accession>A0A1Q9YID3</accession>
<feature type="domain" description="N-acetylmuramoyl-L-alanine amidase" evidence="1">
    <location>
        <begin position="11"/>
        <end position="145"/>
    </location>
</feature>
<dbReference type="EMBL" id="MPJZ01000088">
    <property type="protein sequence ID" value="OLU44034.1"/>
    <property type="molecule type" value="Genomic_DNA"/>
</dbReference>
<evidence type="ECO:0000259" key="1">
    <source>
        <dbReference type="SMART" id="SM00644"/>
    </source>
</evidence>
<reference evidence="3 4" key="1">
    <citation type="submission" date="2016-11" db="EMBL/GenBank/DDBJ databases">
        <title>Description of two novel members of the family Erysipelotrichaceae: Ileibacterium lipovorans gen. nov., sp. nov. and Dubosiella newyorkensis, gen. nov., sp. nov.</title>
        <authorList>
            <person name="Cox L.M."/>
            <person name="Sohn J."/>
            <person name="Tyrrell K.L."/>
            <person name="Citron D.M."/>
            <person name="Lawson P.A."/>
            <person name="Patel N.B."/>
            <person name="Iizumi T."/>
            <person name="Perez-Perez G.I."/>
            <person name="Goldstein E.J."/>
            <person name="Blaser M.J."/>
        </authorList>
    </citation>
    <scope>NUCLEOTIDE SEQUENCE [LARGE SCALE GENOMIC DNA]</scope>
    <source>
        <strain evidence="3 4">NYU-BL-K8</strain>
    </source>
</reference>